<dbReference type="InterPro" id="IPR039678">
    <property type="entry name" value="CTNNBL1"/>
</dbReference>
<sequence>MNVDDIFKVPKLSGSFGNKRKLPDNPTPELLKKLKIEQPAASTPSDSNGAPAKPRTRKATVEDVEDDDSAAPADFAPGGDADYFVEEDDEGRFFGGGLTSEQKEILNIFENAGEDQEPVEQLSLAAIRRSLLRLERAVNKNQDQRSKYPNDPTKFIDSEADLDSAIKSLLPLAQAPALAYRELVRSGSVALLVGLFTHENVDIVIDVVELLYELTDDDVSEEEDEDADAALRELIQALVDLSVLDLLVENLPRLNELEESDKQGVFHILGVFENILGFNPALSTILVENTKIMTWLLNRMQAKDHDENRGYSVELLSILLQNSPPNRLAFGEGDGVEIVLNILSQYRRRDPADADEAEFMENLFDTLCSALVEPSIKQSFLSAEGPDLMILMMKEKRQSKSRAIKTLDYAMSGPQGSPVSVAFVDALGLKTLFSAFLGKPSKKGKGSASLPVSEDISHILGIISSLLSNLDSESTHRIRLLAKFVENEFEKVDKLLDIRDTARSRLKQTDAEIEAEKKEADNEDDDMLGDEDTWYLRRLDGGLFTLQMVDYILAWIVMEDDGIRSHVLRMLSRRNQSLQNIVETLRVYHDNVDDVPRPTDDQPLSQKEILENLMVALGNSS</sequence>
<evidence type="ECO:0000256" key="4">
    <source>
        <dbReference type="ARBA" id="ARBA00023054"/>
    </source>
</evidence>
<keyword evidence="10" id="KW-1185">Reference proteome</keyword>
<dbReference type="EMBL" id="ML210222">
    <property type="protein sequence ID" value="TFK23271.1"/>
    <property type="molecule type" value="Genomic_DNA"/>
</dbReference>
<dbReference type="InterPro" id="IPR016024">
    <property type="entry name" value="ARM-type_fold"/>
</dbReference>
<keyword evidence="3" id="KW-0677">Repeat</keyword>
<evidence type="ECO:0000256" key="2">
    <source>
        <dbReference type="ARBA" id="ARBA00022553"/>
    </source>
</evidence>
<dbReference type="Proteomes" id="UP000307440">
    <property type="component" value="Unassembled WGS sequence"/>
</dbReference>
<protein>
    <submittedName>
        <fullName evidence="9">DUF1716-domain-containing protein</fullName>
    </submittedName>
</protein>
<dbReference type="PANTHER" id="PTHR14978:SF0">
    <property type="entry name" value="BETA-CATENIN-LIKE PROTEIN 1"/>
    <property type="match status" value="1"/>
</dbReference>
<keyword evidence="4 6" id="KW-0175">Coiled coil</keyword>
<evidence type="ECO:0000313" key="10">
    <source>
        <dbReference type="Proteomes" id="UP000307440"/>
    </source>
</evidence>
<dbReference type="SMART" id="SM01156">
    <property type="entry name" value="DUF1716"/>
    <property type="match status" value="1"/>
</dbReference>
<accession>A0A5C3KRT6</accession>
<feature type="region of interest" description="Disordered" evidence="7">
    <location>
        <begin position="1"/>
        <end position="79"/>
    </location>
</feature>
<feature type="domain" description="Beta-catenin-like protein 1 N-terminal" evidence="8">
    <location>
        <begin position="98"/>
        <end position="208"/>
    </location>
</feature>
<evidence type="ECO:0000313" key="9">
    <source>
        <dbReference type="EMBL" id="TFK23271.1"/>
    </source>
</evidence>
<dbReference type="SUPFAM" id="SSF48371">
    <property type="entry name" value="ARM repeat"/>
    <property type="match status" value="1"/>
</dbReference>
<dbReference type="AlphaFoldDB" id="A0A5C3KRT6"/>
<dbReference type="Gene3D" id="1.25.10.10">
    <property type="entry name" value="Leucine-rich Repeat Variant"/>
    <property type="match status" value="1"/>
</dbReference>
<dbReference type="InterPro" id="IPR011989">
    <property type="entry name" value="ARM-like"/>
</dbReference>
<reference evidence="9 10" key="1">
    <citation type="journal article" date="2019" name="Nat. Ecol. Evol.">
        <title>Megaphylogeny resolves global patterns of mushroom evolution.</title>
        <authorList>
            <person name="Varga T."/>
            <person name="Krizsan K."/>
            <person name="Foldi C."/>
            <person name="Dima B."/>
            <person name="Sanchez-Garcia M."/>
            <person name="Sanchez-Ramirez S."/>
            <person name="Szollosi G.J."/>
            <person name="Szarkandi J.G."/>
            <person name="Papp V."/>
            <person name="Albert L."/>
            <person name="Andreopoulos W."/>
            <person name="Angelini C."/>
            <person name="Antonin V."/>
            <person name="Barry K.W."/>
            <person name="Bougher N.L."/>
            <person name="Buchanan P."/>
            <person name="Buyck B."/>
            <person name="Bense V."/>
            <person name="Catcheside P."/>
            <person name="Chovatia M."/>
            <person name="Cooper J."/>
            <person name="Damon W."/>
            <person name="Desjardin D."/>
            <person name="Finy P."/>
            <person name="Geml J."/>
            <person name="Haridas S."/>
            <person name="Hughes K."/>
            <person name="Justo A."/>
            <person name="Karasinski D."/>
            <person name="Kautmanova I."/>
            <person name="Kiss B."/>
            <person name="Kocsube S."/>
            <person name="Kotiranta H."/>
            <person name="LaButti K.M."/>
            <person name="Lechner B.E."/>
            <person name="Liimatainen K."/>
            <person name="Lipzen A."/>
            <person name="Lukacs Z."/>
            <person name="Mihaltcheva S."/>
            <person name="Morgado L.N."/>
            <person name="Niskanen T."/>
            <person name="Noordeloos M.E."/>
            <person name="Ohm R.A."/>
            <person name="Ortiz-Santana B."/>
            <person name="Ovrebo C."/>
            <person name="Racz N."/>
            <person name="Riley R."/>
            <person name="Savchenko A."/>
            <person name="Shiryaev A."/>
            <person name="Soop K."/>
            <person name="Spirin V."/>
            <person name="Szebenyi C."/>
            <person name="Tomsovsky M."/>
            <person name="Tulloss R.E."/>
            <person name="Uehling J."/>
            <person name="Grigoriev I.V."/>
            <person name="Vagvolgyi C."/>
            <person name="Papp T."/>
            <person name="Martin F.M."/>
            <person name="Miettinen O."/>
            <person name="Hibbett D.S."/>
            <person name="Nagy L.G."/>
        </authorList>
    </citation>
    <scope>NUCLEOTIDE SEQUENCE [LARGE SCALE GENOMIC DNA]</scope>
    <source>
        <strain evidence="9 10">CBS 121175</strain>
    </source>
</reference>
<feature type="compositionally biased region" description="Low complexity" evidence="7">
    <location>
        <begin position="70"/>
        <end position="79"/>
    </location>
</feature>
<name>A0A5C3KRT6_COPMA</name>
<evidence type="ECO:0000256" key="5">
    <source>
        <dbReference type="ARBA" id="ARBA00023242"/>
    </source>
</evidence>
<gene>
    <name evidence="9" type="ORF">FA15DRAFT_642819</name>
</gene>
<evidence type="ECO:0000256" key="1">
    <source>
        <dbReference type="ARBA" id="ARBA00004123"/>
    </source>
</evidence>
<organism evidence="9 10">
    <name type="scientific">Coprinopsis marcescibilis</name>
    <name type="common">Agaric fungus</name>
    <name type="synonym">Psathyrella marcescibilis</name>
    <dbReference type="NCBI Taxonomy" id="230819"/>
    <lineage>
        <taxon>Eukaryota</taxon>
        <taxon>Fungi</taxon>
        <taxon>Dikarya</taxon>
        <taxon>Basidiomycota</taxon>
        <taxon>Agaricomycotina</taxon>
        <taxon>Agaricomycetes</taxon>
        <taxon>Agaricomycetidae</taxon>
        <taxon>Agaricales</taxon>
        <taxon>Agaricineae</taxon>
        <taxon>Psathyrellaceae</taxon>
        <taxon>Coprinopsis</taxon>
    </lineage>
</organism>
<dbReference type="PANTHER" id="PTHR14978">
    <property type="entry name" value="BETA-CATENIN-LIKE PROTEIN 1 NUCLEAR ASSOCIATED PROTEIN"/>
    <property type="match status" value="1"/>
</dbReference>
<evidence type="ECO:0000256" key="7">
    <source>
        <dbReference type="SAM" id="MobiDB-lite"/>
    </source>
</evidence>
<feature type="coiled-coil region" evidence="6">
    <location>
        <begin position="499"/>
        <end position="526"/>
    </location>
</feature>
<dbReference type="GO" id="GO:0005681">
    <property type="term" value="C:spliceosomal complex"/>
    <property type="evidence" value="ECO:0007669"/>
    <property type="project" value="TreeGrafter"/>
</dbReference>
<dbReference type="STRING" id="230819.A0A5C3KRT6"/>
<dbReference type="OrthoDB" id="1898821at2759"/>
<keyword evidence="5" id="KW-0539">Nucleus</keyword>
<dbReference type="InterPro" id="IPR013180">
    <property type="entry name" value="CTNNBL1_N"/>
</dbReference>
<comment type="subcellular location">
    <subcellularLocation>
        <location evidence="1">Nucleus</location>
    </subcellularLocation>
</comment>
<evidence type="ECO:0000256" key="3">
    <source>
        <dbReference type="ARBA" id="ARBA00022737"/>
    </source>
</evidence>
<dbReference type="FunFam" id="1.25.10.10:FF:001136">
    <property type="entry name" value="Beta-catenin-like protein 1"/>
    <property type="match status" value="1"/>
</dbReference>
<dbReference type="GO" id="GO:0010467">
    <property type="term" value="P:gene expression"/>
    <property type="evidence" value="ECO:0007669"/>
    <property type="project" value="UniProtKB-ARBA"/>
</dbReference>
<evidence type="ECO:0000256" key="6">
    <source>
        <dbReference type="SAM" id="Coils"/>
    </source>
</evidence>
<proteinExistence type="predicted"/>
<keyword evidence="2" id="KW-0597">Phosphoprotein</keyword>
<evidence type="ECO:0000259" key="8">
    <source>
        <dbReference type="SMART" id="SM01156"/>
    </source>
</evidence>
<dbReference type="Pfam" id="PF08216">
    <property type="entry name" value="CTNNBL"/>
    <property type="match status" value="1"/>
</dbReference>